<dbReference type="Gene3D" id="3.40.50.1820">
    <property type="entry name" value="alpha/beta hydrolase"/>
    <property type="match status" value="1"/>
</dbReference>
<dbReference type="PANTHER" id="PTHR43798">
    <property type="entry name" value="MONOACYLGLYCEROL LIPASE"/>
    <property type="match status" value="1"/>
</dbReference>
<dbReference type="PRINTS" id="PR00111">
    <property type="entry name" value="ABHYDROLASE"/>
</dbReference>
<feature type="compositionally biased region" description="Basic and acidic residues" evidence="3">
    <location>
        <begin position="14"/>
        <end position="32"/>
    </location>
</feature>
<dbReference type="PANTHER" id="PTHR43798:SF14">
    <property type="entry name" value="SERINE HYDROLASE-LIKE PROTEIN DDB_G0286239"/>
    <property type="match status" value="1"/>
</dbReference>
<evidence type="ECO:0000256" key="2">
    <source>
        <dbReference type="ARBA" id="ARBA00022801"/>
    </source>
</evidence>
<protein>
    <submittedName>
        <fullName evidence="5">Putative cytoplasmic membrane-bounded vesicle</fullName>
    </submittedName>
</protein>
<proteinExistence type="inferred from homology"/>
<dbReference type="GO" id="GO:0016020">
    <property type="term" value="C:membrane"/>
    <property type="evidence" value="ECO:0007669"/>
    <property type="project" value="TreeGrafter"/>
</dbReference>
<reference evidence="5" key="1">
    <citation type="submission" date="2019-12" db="EMBL/GenBank/DDBJ databases">
        <title>An insight into the sialome of adult female Ixodes ricinus ticks feeding for 6 days.</title>
        <authorList>
            <person name="Perner J."/>
            <person name="Ribeiro J.M.C."/>
        </authorList>
    </citation>
    <scope>NUCLEOTIDE SEQUENCE</scope>
    <source>
        <strain evidence="5">Semi-engorged</strain>
        <tissue evidence="5">Salivary glands</tissue>
    </source>
</reference>
<dbReference type="SUPFAM" id="SSF53474">
    <property type="entry name" value="alpha/beta-Hydrolases"/>
    <property type="match status" value="1"/>
</dbReference>
<accession>A0A6B0V8Q1</accession>
<comment type="similarity">
    <text evidence="1">Belongs to the AB hydrolase superfamily.</text>
</comment>
<feature type="region of interest" description="Disordered" evidence="3">
    <location>
        <begin position="1"/>
        <end position="32"/>
    </location>
</feature>
<dbReference type="AlphaFoldDB" id="A0A6B0V8Q1"/>
<evidence type="ECO:0000259" key="4">
    <source>
        <dbReference type="Pfam" id="PF00561"/>
    </source>
</evidence>
<evidence type="ECO:0000313" key="5">
    <source>
        <dbReference type="EMBL" id="MXU98392.1"/>
    </source>
</evidence>
<evidence type="ECO:0000256" key="1">
    <source>
        <dbReference type="ARBA" id="ARBA00008645"/>
    </source>
</evidence>
<dbReference type="InterPro" id="IPR000073">
    <property type="entry name" value="AB_hydrolase_1"/>
</dbReference>
<dbReference type="Pfam" id="PF00561">
    <property type="entry name" value="Abhydrolase_1"/>
    <property type="match status" value="1"/>
</dbReference>
<organism evidence="5">
    <name type="scientific">Ixodes ricinus</name>
    <name type="common">Common tick</name>
    <name type="synonym">Acarus ricinus</name>
    <dbReference type="NCBI Taxonomy" id="34613"/>
    <lineage>
        <taxon>Eukaryota</taxon>
        <taxon>Metazoa</taxon>
        <taxon>Ecdysozoa</taxon>
        <taxon>Arthropoda</taxon>
        <taxon>Chelicerata</taxon>
        <taxon>Arachnida</taxon>
        <taxon>Acari</taxon>
        <taxon>Parasitiformes</taxon>
        <taxon>Ixodida</taxon>
        <taxon>Ixodoidea</taxon>
        <taxon>Ixodidae</taxon>
        <taxon>Ixodinae</taxon>
        <taxon>Ixodes</taxon>
    </lineage>
</organism>
<dbReference type="EMBL" id="GIFC01016309">
    <property type="protein sequence ID" value="MXU98392.1"/>
    <property type="molecule type" value="Transcribed_RNA"/>
</dbReference>
<dbReference type="InterPro" id="IPR029058">
    <property type="entry name" value="AB_hydrolase_fold"/>
</dbReference>
<name>A0A6B0V8Q1_IXORI</name>
<dbReference type="InterPro" id="IPR050266">
    <property type="entry name" value="AB_hydrolase_sf"/>
</dbReference>
<dbReference type="GO" id="GO:0016787">
    <property type="term" value="F:hydrolase activity"/>
    <property type="evidence" value="ECO:0007669"/>
    <property type="project" value="UniProtKB-KW"/>
</dbReference>
<keyword evidence="2" id="KW-0378">Hydrolase</keyword>
<sequence>MHRLARALKCGRATPRERPRTHDGSKRLRHTDVSARPTAELKIPVPYGHLAAKEWLPVPQEDPERRMICLHGHQDNAGSFDFLLPKLDARWHAVALDYTGHGLSSHLPKGCAYTANHFVTDMVRTVRFLGWERFCLVGHSMGGALAQLYANLFPDQVKKVVMIDSLAPTCRPPSMVLKTFRTTMLESMRIEDKDPLSQPSYTEEQLVQLYTKTSSWGYLPDDAKTMLKRGSVSIGDGRFVLTKDPRLRAISWTKIDRAEVLEYIKAYKNDLLVLNALPGIGVCSVWHQKVLDMCQENCRKFEYLQLEGNHHIHMNQADLVAKHVGRFLEDIQ</sequence>
<dbReference type="FunFam" id="3.40.50.1820:FF:000750">
    <property type="entry name" value="Valacyclovir hydrolase, putative"/>
    <property type="match status" value="1"/>
</dbReference>
<feature type="domain" description="AB hydrolase-1" evidence="4">
    <location>
        <begin position="67"/>
        <end position="184"/>
    </location>
</feature>
<evidence type="ECO:0000256" key="3">
    <source>
        <dbReference type="SAM" id="MobiDB-lite"/>
    </source>
</evidence>